<dbReference type="Gene3D" id="1.10.1300.10">
    <property type="entry name" value="3'5'-cyclic nucleotide phosphodiesterase, catalytic domain"/>
    <property type="match status" value="1"/>
</dbReference>
<keyword evidence="3 9" id="KW-0479">Metal-binding</keyword>
<evidence type="ECO:0000256" key="5">
    <source>
        <dbReference type="ARBA" id="ARBA00037913"/>
    </source>
</evidence>
<evidence type="ECO:0000256" key="1">
    <source>
        <dbReference type="ARBA" id="ARBA00000583"/>
    </source>
</evidence>
<gene>
    <name evidence="12" type="ORF">SPHA_52606</name>
</gene>
<comment type="similarity">
    <text evidence="6">Belongs to the cyclic nucleotide phosphodiesterase family. PDE9 subfamily.</text>
</comment>
<dbReference type="EMBL" id="CAHIKZ030003299">
    <property type="protein sequence ID" value="CAE1298513.1"/>
    <property type="molecule type" value="Genomic_DNA"/>
</dbReference>
<keyword evidence="2" id="KW-0140">cGMP</keyword>
<evidence type="ECO:0000256" key="3">
    <source>
        <dbReference type="ARBA" id="ARBA00022723"/>
    </source>
</evidence>
<accession>A0A812DHZ3</accession>
<evidence type="ECO:0000313" key="12">
    <source>
        <dbReference type="EMBL" id="CAE1298513.1"/>
    </source>
</evidence>
<dbReference type="Proteomes" id="UP000597762">
    <property type="component" value="Unassembled WGS sequence"/>
</dbReference>
<dbReference type="PROSITE" id="PS51845">
    <property type="entry name" value="PDEASE_I_2"/>
    <property type="match status" value="1"/>
</dbReference>
<evidence type="ECO:0000256" key="10">
    <source>
        <dbReference type="RuleBase" id="RU363067"/>
    </source>
</evidence>
<dbReference type="InterPro" id="IPR002073">
    <property type="entry name" value="PDEase_catalytic_dom"/>
</dbReference>
<feature type="binding site" evidence="9">
    <location>
        <position position="371"/>
    </location>
    <ligand>
        <name>Zn(2+)</name>
        <dbReference type="ChEBI" id="CHEBI:29105"/>
        <label>1</label>
    </ligand>
</feature>
<dbReference type="Pfam" id="PF00233">
    <property type="entry name" value="PDEase_I"/>
    <property type="match status" value="1"/>
</dbReference>
<feature type="domain" description="PDEase" evidence="11">
    <location>
        <begin position="136"/>
        <end position="466"/>
    </location>
</feature>
<sequence length="480" mass="56677">MYYYIAGETFRSIAEAGPNDILKLHNQKGFFLQISSNIPVNTPDDRYQLEVVAKVWRDRIPDEVLEQWENIERRLATLENLVIYQTTMPKCFEELLTKVNNVKNKVEGIAYLSWLGLYKDLPNSKTIVPLWDKYKMKDEKLKQQQYVIDKYRRISESQFSLNIRNYLKQSSFDNWQWEEAEMLLLLETMFQELNFISTFNIQFSTLQEWLCDIYLHYFNVPFHNFKHCFMVTQMMYSLIWQLELRNILSEEDLLTLLISAICHDLEHSGFSNVYHVNAQTMLARTYNDRSPLENHHCDVAFRILEKWGLLKSLSKEQYLEVRQGIIRCILSTDMAKHLNILQDFEAVLNDFNPEKKEHRLQLMSILIKVADISNELRPLEVAEPWLECLLNEFFAQSDAEKLEGLPVTAFMDRETVVRSKSQVHFIKNVLLPLLQALARCFPKAVSLLISPAHEALSYYERQSQEYENDQRNKEAAQKIS</sequence>
<dbReference type="InterPro" id="IPR036971">
    <property type="entry name" value="PDEase_catalytic_dom_sf"/>
</dbReference>
<dbReference type="AlphaFoldDB" id="A0A812DHZ3"/>
<dbReference type="GO" id="GO:0047555">
    <property type="term" value="F:3',5'-cyclic-GMP phosphodiesterase activity"/>
    <property type="evidence" value="ECO:0007669"/>
    <property type="project" value="UniProtKB-EC"/>
</dbReference>
<feature type="binding site" evidence="8">
    <location>
        <begin position="223"/>
        <end position="227"/>
    </location>
    <ligand>
        <name>AMP</name>
        <dbReference type="ChEBI" id="CHEBI:456215"/>
    </ligand>
</feature>
<feature type="binding site" evidence="9">
    <location>
        <position position="263"/>
    </location>
    <ligand>
        <name>Zn(2+)</name>
        <dbReference type="ChEBI" id="CHEBI:29105"/>
        <label>1</label>
    </ligand>
</feature>
<protein>
    <recommendedName>
        <fullName evidence="10">Phosphodiesterase</fullName>
        <ecNumber evidence="10">3.1.4.-</ecNumber>
    </recommendedName>
</protein>
<comment type="catalytic activity">
    <reaction evidence="1">
        <text>3',5'-cyclic GMP + H2O = GMP + H(+)</text>
        <dbReference type="Rhea" id="RHEA:16957"/>
        <dbReference type="ChEBI" id="CHEBI:15377"/>
        <dbReference type="ChEBI" id="CHEBI:15378"/>
        <dbReference type="ChEBI" id="CHEBI:57746"/>
        <dbReference type="ChEBI" id="CHEBI:58115"/>
        <dbReference type="EC" id="3.1.4.35"/>
    </reaction>
</comment>
<dbReference type="InterPro" id="IPR003607">
    <property type="entry name" value="HD/PDEase_dom"/>
</dbReference>
<dbReference type="EC" id="3.1.4.-" evidence="10"/>
<dbReference type="SMART" id="SM00471">
    <property type="entry name" value="HDc"/>
    <property type="match status" value="1"/>
</dbReference>
<evidence type="ECO:0000256" key="6">
    <source>
        <dbReference type="ARBA" id="ARBA00061167"/>
    </source>
</evidence>
<dbReference type="OrthoDB" id="546632at2759"/>
<dbReference type="FunFam" id="1.10.1300.10:FF:000006">
    <property type="entry name" value="Phosphodiesterase 9A"/>
    <property type="match status" value="1"/>
</dbReference>
<evidence type="ECO:0000313" key="13">
    <source>
        <dbReference type="Proteomes" id="UP000597762"/>
    </source>
</evidence>
<evidence type="ECO:0000256" key="8">
    <source>
        <dbReference type="PIRSR" id="PIRSR623088-2"/>
    </source>
</evidence>
<feature type="binding site" evidence="8">
    <location>
        <position position="264"/>
    </location>
    <ligand>
        <name>AMP</name>
        <dbReference type="ChEBI" id="CHEBI:456215"/>
    </ligand>
</feature>
<comment type="pathway">
    <text evidence="5">Purine metabolism; 3',5'-cyclic GMP degradation; GMP from 3',5'-cyclic GMP: step 1/1.</text>
</comment>
<evidence type="ECO:0000256" key="7">
    <source>
        <dbReference type="PIRSR" id="PIRSR623088-1"/>
    </source>
</evidence>
<dbReference type="PANTHER" id="PTHR11347">
    <property type="entry name" value="CYCLIC NUCLEOTIDE PHOSPHODIESTERASE"/>
    <property type="match status" value="1"/>
</dbReference>
<feature type="binding site" evidence="8">
    <location>
        <position position="422"/>
    </location>
    <ligand>
        <name>AMP</name>
        <dbReference type="ChEBI" id="CHEBI:456215"/>
    </ligand>
</feature>
<feature type="binding site" evidence="9">
    <location>
        <position position="264"/>
    </location>
    <ligand>
        <name>Zn(2+)</name>
        <dbReference type="ChEBI" id="CHEBI:29105"/>
        <label>2</label>
    </ligand>
</feature>
<comment type="caution">
    <text evidence="12">The sequence shown here is derived from an EMBL/GenBank/DDBJ whole genome shotgun (WGS) entry which is preliminary data.</text>
</comment>
<feature type="binding site" evidence="8">
    <location>
        <position position="371"/>
    </location>
    <ligand>
        <name>AMP</name>
        <dbReference type="ChEBI" id="CHEBI:456215"/>
    </ligand>
</feature>
<keyword evidence="4 10" id="KW-0378">Hydrolase</keyword>
<keyword evidence="13" id="KW-1185">Reference proteome</keyword>
<dbReference type="InterPro" id="IPR023174">
    <property type="entry name" value="PDEase_CS"/>
</dbReference>
<feature type="active site" description="Proton donor" evidence="7">
    <location>
        <position position="223"/>
    </location>
</feature>
<comment type="cofactor">
    <cofactor evidence="10">
        <name>a divalent metal cation</name>
        <dbReference type="ChEBI" id="CHEBI:60240"/>
    </cofactor>
    <text evidence="10">Binds 2 divalent metal cations per subunit. Site 1 may preferentially bind zinc ions, while site 2 has a preference for magnesium and/or manganese ions.</text>
</comment>
<evidence type="ECO:0000259" key="11">
    <source>
        <dbReference type="PROSITE" id="PS51845"/>
    </source>
</evidence>
<feature type="binding site" evidence="9">
    <location>
        <position position="264"/>
    </location>
    <ligand>
        <name>Zn(2+)</name>
        <dbReference type="ChEBI" id="CHEBI:29105"/>
        <label>1</label>
    </ligand>
</feature>
<evidence type="ECO:0000256" key="4">
    <source>
        <dbReference type="ARBA" id="ARBA00022801"/>
    </source>
</evidence>
<reference evidence="12" key="1">
    <citation type="submission" date="2021-01" db="EMBL/GenBank/DDBJ databases">
        <authorList>
            <person name="Li R."/>
            <person name="Bekaert M."/>
        </authorList>
    </citation>
    <scope>NUCLEOTIDE SEQUENCE</scope>
    <source>
        <strain evidence="12">Farmed</strain>
    </source>
</reference>
<feature type="binding site" evidence="9">
    <location>
        <position position="227"/>
    </location>
    <ligand>
        <name>Zn(2+)</name>
        <dbReference type="ChEBI" id="CHEBI:29105"/>
        <label>1</label>
    </ligand>
</feature>
<evidence type="ECO:0000256" key="9">
    <source>
        <dbReference type="PIRSR" id="PIRSR623088-3"/>
    </source>
</evidence>
<dbReference type="PRINTS" id="PR00387">
    <property type="entry name" value="PDIESTERASE1"/>
</dbReference>
<dbReference type="GO" id="GO:0007165">
    <property type="term" value="P:signal transduction"/>
    <property type="evidence" value="ECO:0007669"/>
    <property type="project" value="InterPro"/>
</dbReference>
<dbReference type="PROSITE" id="PS00126">
    <property type="entry name" value="PDEASE_I_1"/>
    <property type="match status" value="1"/>
</dbReference>
<organism evidence="12 13">
    <name type="scientific">Acanthosepion pharaonis</name>
    <name type="common">Pharaoh cuttlefish</name>
    <name type="synonym">Sepia pharaonis</name>
    <dbReference type="NCBI Taxonomy" id="158019"/>
    <lineage>
        <taxon>Eukaryota</taxon>
        <taxon>Metazoa</taxon>
        <taxon>Spiralia</taxon>
        <taxon>Lophotrochozoa</taxon>
        <taxon>Mollusca</taxon>
        <taxon>Cephalopoda</taxon>
        <taxon>Coleoidea</taxon>
        <taxon>Decapodiformes</taxon>
        <taxon>Sepiida</taxon>
        <taxon>Sepiina</taxon>
        <taxon>Sepiidae</taxon>
        <taxon>Acanthosepion</taxon>
    </lineage>
</organism>
<dbReference type="InterPro" id="IPR023088">
    <property type="entry name" value="PDEase"/>
</dbReference>
<dbReference type="GO" id="GO:0046872">
    <property type="term" value="F:metal ion binding"/>
    <property type="evidence" value="ECO:0007669"/>
    <property type="project" value="UniProtKB-KW"/>
</dbReference>
<dbReference type="SUPFAM" id="SSF109604">
    <property type="entry name" value="HD-domain/PDEase-like"/>
    <property type="match status" value="1"/>
</dbReference>
<evidence type="ECO:0000256" key="2">
    <source>
        <dbReference type="ARBA" id="ARBA00022535"/>
    </source>
</evidence>
<proteinExistence type="inferred from homology"/>
<name>A0A812DHZ3_ACAPH</name>
<dbReference type="CDD" id="cd00077">
    <property type="entry name" value="HDc"/>
    <property type="match status" value="1"/>
</dbReference>